<evidence type="ECO:0000256" key="1">
    <source>
        <dbReference type="ARBA" id="ARBA00004123"/>
    </source>
</evidence>
<dbReference type="SUPFAM" id="SSF47113">
    <property type="entry name" value="Histone-fold"/>
    <property type="match status" value="1"/>
</dbReference>
<dbReference type="PANTHER" id="PTHR10252:SF143">
    <property type="entry name" value="OS01G0102400 PROTEIN"/>
    <property type="match status" value="1"/>
</dbReference>
<keyword evidence="4" id="KW-0539">Nucleus</keyword>
<evidence type="ECO:0000259" key="7">
    <source>
        <dbReference type="Pfam" id="PF00125"/>
    </source>
</evidence>
<dbReference type="Pfam" id="PF00125">
    <property type="entry name" value="Histone"/>
    <property type="match status" value="1"/>
</dbReference>
<dbReference type="InterPro" id="IPR009072">
    <property type="entry name" value="Histone-fold"/>
</dbReference>
<keyword evidence="3" id="KW-0804">Transcription</keyword>
<sequence>MARLKKVLCTEKGKMMMKFDTPSYLTKACEIFVQELSFRAWICANSHHRKIILDSDIAEAIASIESYDFLNDVIRTHQGEHNSFHMRYAKKHCPRSTNQPSTSSQPHFNKYKTPFNPRSTIHSPIPPLSPTNIYRVPLSLPFLPQQAYPLIQTTTTVSGSMENMTCVPDGLGFFSTNIDNNVSTSGVKIPPQIPSTSWPNITNKCYMSTPDFIITNNIGAQDGGIAFLCPYIPSTSLHLSAPSVVSNNSGHIVTGVAEQNHTELEVALVENHIDAHGIANTNDGIALEAAIVVDDDPQQQGEQNTIGHHLNVVDRDNDNINWDTIDMANDSLLVEFWEQVMMSENSTHLPISSSTHDLAPIDNDIPELEGLDGCKPYLLDDIVSSASTKRKG</sequence>
<dbReference type="InterPro" id="IPR007125">
    <property type="entry name" value="H2A/H2B/H3"/>
</dbReference>
<evidence type="ECO:0000256" key="3">
    <source>
        <dbReference type="ARBA" id="ARBA00023163"/>
    </source>
</evidence>
<comment type="similarity">
    <text evidence="5">Belongs to the NFYC/HAP5 subunit family.</text>
</comment>
<comment type="caution">
    <text evidence="8">The sequence shown here is derived from an EMBL/GenBank/DDBJ whole genome shotgun (WGS) entry which is preliminary data.</text>
</comment>
<dbReference type="Proteomes" id="UP000636709">
    <property type="component" value="Unassembled WGS sequence"/>
</dbReference>
<evidence type="ECO:0000256" key="5">
    <source>
        <dbReference type="ARBA" id="ARBA00038129"/>
    </source>
</evidence>
<dbReference type="PANTHER" id="PTHR10252">
    <property type="entry name" value="HISTONE-LIKE TRANSCRIPTION FACTOR CCAAT-RELATED"/>
    <property type="match status" value="1"/>
</dbReference>
<evidence type="ECO:0000256" key="4">
    <source>
        <dbReference type="ARBA" id="ARBA00023242"/>
    </source>
</evidence>
<keyword evidence="9" id="KW-1185">Reference proteome</keyword>
<dbReference type="OrthoDB" id="636685at2759"/>
<dbReference type="InterPro" id="IPR050568">
    <property type="entry name" value="Transcr_DNA_Rep_Reg"/>
</dbReference>
<feature type="domain" description="Core Histone H2A/H2B/H3" evidence="7">
    <location>
        <begin position="2"/>
        <end position="61"/>
    </location>
</feature>
<dbReference type="GO" id="GO:0006355">
    <property type="term" value="P:regulation of DNA-templated transcription"/>
    <property type="evidence" value="ECO:0007669"/>
    <property type="project" value="TreeGrafter"/>
</dbReference>
<dbReference type="EMBL" id="JACEFO010002484">
    <property type="protein sequence ID" value="KAF8658043.1"/>
    <property type="molecule type" value="Genomic_DNA"/>
</dbReference>
<protein>
    <recommendedName>
        <fullName evidence="7">Core Histone H2A/H2B/H3 domain-containing protein</fullName>
    </recommendedName>
</protein>
<evidence type="ECO:0000256" key="6">
    <source>
        <dbReference type="SAM" id="MobiDB-lite"/>
    </source>
</evidence>
<feature type="compositionally biased region" description="Polar residues" evidence="6">
    <location>
        <begin position="95"/>
        <end position="107"/>
    </location>
</feature>
<organism evidence="8 9">
    <name type="scientific">Digitaria exilis</name>
    <dbReference type="NCBI Taxonomy" id="1010633"/>
    <lineage>
        <taxon>Eukaryota</taxon>
        <taxon>Viridiplantae</taxon>
        <taxon>Streptophyta</taxon>
        <taxon>Embryophyta</taxon>
        <taxon>Tracheophyta</taxon>
        <taxon>Spermatophyta</taxon>
        <taxon>Magnoliopsida</taxon>
        <taxon>Liliopsida</taxon>
        <taxon>Poales</taxon>
        <taxon>Poaceae</taxon>
        <taxon>PACMAD clade</taxon>
        <taxon>Panicoideae</taxon>
        <taxon>Panicodae</taxon>
        <taxon>Paniceae</taxon>
        <taxon>Anthephorinae</taxon>
        <taxon>Digitaria</taxon>
    </lineage>
</organism>
<name>A0A835E2G8_9POAL</name>
<reference evidence="8" key="1">
    <citation type="submission" date="2020-07" db="EMBL/GenBank/DDBJ databases">
        <title>Genome sequence and genetic diversity analysis of an under-domesticated orphan crop, white fonio (Digitaria exilis).</title>
        <authorList>
            <person name="Bennetzen J.L."/>
            <person name="Chen S."/>
            <person name="Ma X."/>
            <person name="Wang X."/>
            <person name="Yssel A.E.J."/>
            <person name="Chaluvadi S.R."/>
            <person name="Johnson M."/>
            <person name="Gangashetty P."/>
            <person name="Hamidou F."/>
            <person name="Sanogo M.D."/>
            <person name="Zwaenepoel A."/>
            <person name="Wallace J."/>
            <person name="Van De Peer Y."/>
            <person name="Van Deynze A."/>
        </authorList>
    </citation>
    <scope>NUCLEOTIDE SEQUENCE</scope>
    <source>
        <tissue evidence="8">Leaves</tissue>
    </source>
</reference>
<dbReference type="GO" id="GO:0005634">
    <property type="term" value="C:nucleus"/>
    <property type="evidence" value="ECO:0007669"/>
    <property type="project" value="UniProtKB-SubCell"/>
</dbReference>
<proteinExistence type="inferred from homology"/>
<accession>A0A835E2G8</accession>
<dbReference type="GO" id="GO:0046982">
    <property type="term" value="F:protein heterodimerization activity"/>
    <property type="evidence" value="ECO:0007669"/>
    <property type="project" value="InterPro"/>
</dbReference>
<comment type="subcellular location">
    <subcellularLocation>
        <location evidence="1">Nucleus</location>
    </subcellularLocation>
</comment>
<dbReference type="Gene3D" id="1.10.20.10">
    <property type="entry name" value="Histone, subunit A"/>
    <property type="match status" value="1"/>
</dbReference>
<evidence type="ECO:0000313" key="8">
    <source>
        <dbReference type="EMBL" id="KAF8658043.1"/>
    </source>
</evidence>
<evidence type="ECO:0000256" key="2">
    <source>
        <dbReference type="ARBA" id="ARBA00023015"/>
    </source>
</evidence>
<gene>
    <name evidence="8" type="ORF">HU200_059507</name>
</gene>
<evidence type="ECO:0000313" key="9">
    <source>
        <dbReference type="Proteomes" id="UP000636709"/>
    </source>
</evidence>
<dbReference type="GO" id="GO:0000976">
    <property type="term" value="F:transcription cis-regulatory region binding"/>
    <property type="evidence" value="ECO:0007669"/>
    <property type="project" value="TreeGrafter"/>
</dbReference>
<keyword evidence="2" id="KW-0805">Transcription regulation</keyword>
<dbReference type="AlphaFoldDB" id="A0A835E2G8"/>
<feature type="region of interest" description="Disordered" evidence="6">
    <location>
        <begin position="91"/>
        <end position="110"/>
    </location>
</feature>